<keyword evidence="2" id="KW-1185">Reference proteome</keyword>
<protein>
    <submittedName>
        <fullName evidence="1">DUF1499 domain-containing protein</fullName>
    </submittedName>
</protein>
<organism evidence="1 2">
    <name type="scientific">Alteribacter lacisalsi</name>
    <dbReference type="NCBI Taxonomy" id="2045244"/>
    <lineage>
        <taxon>Bacteria</taxon>
        <taxon>Bacillati</taxon>
        <taxon>Bacillota</taxon>
        <taxon>Bacilli</taxon>
        <taxon>Bacillales</taxon>
        <taxon>Bacillaceae</taxon>
        <taxon>Alteribacter</taxon>
    </lineage>
</organism>
<evidence type="ECO:0000313" key="2">
    <source>
        <dbReference type="Proteomes" id="UP000248066"/>
    </source>
</evidence>
<gene>
    <name evidence="1" type="ORF">CR205_01170</name>
</gene>
<sequence>MGFRDTVRKYISSSTETREDHSDENLQTHYYKSSKDKVLKEVEAMIGQRQGLTVQSVSTERGEIIIRSDSGKSVFMVVTVIMVRPYRTAVDFSVTTDTVMPTDFGYSRKLVYEMYKSLNGRLTFVGTGLGEDLTKGL</sequence>
<name>A0A2W0HIE6_9BACI</name>
<dbReference type="OrthoDB" id="2353056at2"/>
<accession>A0A2W0HIE6</accession>
<comment type="caution">
    <text evidence="1">The sequence shown here is derived from an EMBL/GenBank/DDBJ whole genome shotgun (WGS) entry which is preliminary data.</text>
</comment>
<dbReference type="EMBL" id="PDOF01000001">
    <property type="protein sequence ID" value="PYZ97245.1"/>
    <property type="molecule type" value="Genomic_DNA"/>
</dbReference>
<proteinExistence type="predicted"/>
<dbReference type="AlphaFoldDB" id="A0A2W0HIE6"/>
<reference evidence="1 2" key="1">
    <citation type="submission" date="2017-10" db="EMBL/GenBank/DDBJ databases">
        <title>Bacillus sp. nov., a halophilic bacterium isolated from a Yangshapao Lake.</title>
        <authorList>
            <person name="Wang H."/>
        </authorList>
    </citation>
    <scope>NUCLEOTIDE SEQUENCE [LARGE SCALE GENOMIC DNA]</scope>
    <source>
        <strain evidence="1 2">YSP-3</strain>
    </source>
</reference>
<evidence type="ECO:0000313" key="1">
    <source>
        <dbReference type="EMBL" id="PYZ97245.1"/>
    </source>
</evidence>
<dbReference type="Proteomes" id="UP000248066">
    <property type="component" value="Unassembled WGS sequence"/>
</dbReference>
<dbReference type="RefSeq" id="WP_110516128.1">
    <property type="nucleotide sequence ID" value="NZ_PDOF01000001.1"/>
</dbReference>